<dbReference type="InterPro" id="IPR017850">
    <property type="entry name" value="Alkaline_phosphatase_core_sf"/>
</dbReference>
<keyword evidence="2" id="KW-1185">Reference proteome</keyword>
<dbReference type="SUPFAM" id="SSF53649">
    <property type="entry name" value="Alkaline phosphatase-like"/>
    <property type="match status" value="1"/>
</dbReference>
<dbReference type="PANTHER" id="PTHR43737:SF1">
    <property type="entry name" value="DUF1501 DOMAIN-CONTAINING PROTEIN"/>
    <property type="match status" value="1"/>
</dbReference>
<protein>
    <recommendedName>
        <fullName evidence="3">DUF1501 domain-containing protein</fullName>
    </recommendedName>
</protein>
<dbReference type="InParanoid" id="A0A6C2YMV0"/>
<proteinExistence type="predicted"/>
<evidence type="ECO:0000313" key="1">
    <source>
        <dbReference type="EMBL" id="VIP02395.1"/>
    </source>
</evidence>
<dbReference type="RefSeq" id="WP_162657576.1">
    <property type="nucleotide sequence ID" value="NZ_LR593887.1"/>
</dbReference>
<dbReference type="EMBL" id="LR586016">
    <property type="protein sequence ID" value="VIP02395.1"/>
    <property type="molecule type" value="Genomic_DNA"/>
</dbReference>
<organism evidence="1">
    <name type="scientific">Tuwongella immobilis</name>
    <dbReference type="NCBI Taxonomy" id="692036"/>
    <lineage>
        <taxon>Bacteria</taxon>
        <taxon>Pseudomonadati</taxon>
        <taxon>Planctomycetota</taxon>
        <taxon>Planctomycetia</taxon>
        <taxon>Gemmatales</taxon>
        <taxon>Gemmataceae</taxon>
        <taxon>Tuwongella</taxon>
    </lineage>
</organism>
<dbReference type="PANTHER" id="PTHR43737">
    <property type="entry name" value="BLL7424 PROTEIN"/>
    <property type="match status" value="1"/>
</dbReference>
<dbReference type="Pfam" id="PF07394">
    <property type="entry name" value="DUF1501"/>
    <property type="match status" value="2"/>
</dbReference>
<dbReference type="InterPro" id="IPR010869">
    <property type="entry name" value="DUF1501"/>
</dbReference>
<dbReference type="KEGG" id="tim:GMBLW1_15650"/>
<name>A0A6C2YMV0_9BACT</name>
<evidence type="ECO:0000313" key="2">
    <source>
        <dbReference type="Proteomes" id="UP000464378"/>
    </source>
</evidence>
<reference evidence="1" key="1">
    <citation type="submission" date="2019-04" db="EMBL/GenBank/DDBJ databases">
        <authorList>
            <consortium name="Science for Life Laboratories"/>
        </authorList>
    </citation>
    <scope>NUCLEOTIDE SEQUENCE</scope>
    <source>
        <strain evidence="1">MBLW1</strain>
    </source>
</reference>
<dbReference type="AlphaFoldDB" id="A0A6C2YMV0"/>
<dbReference type="Gene3D" id="3.40.720.10">
    <property type="entry name" value="Alkaline Phosphatase, subunit A"/>
    <property type="match status" value="1"/>
</dbReference>
<dbReference type="EMBL" id="LR593887">
    <property type="protein sequence ID" value="VTS01271.1"/>
    <property type="molecule type" value="Genomic_DNA"/>
</dbReference>
<evidence type="ECO:0008006" key="3">
    <source>
        <dbReference type="Google" id="ProtNLM"/>
    </source>
</evidence>
<dbReference type="Proteomes" id="UP000464378">
    <property type="component" value="Chromosome"/>
</dbReference>
<sequence>MSSATLTAGSGMGNSSTPRAERLLWVQLTGGPSQLETFDPKPDAPSEIRGPFGSIPTTIPGVRINEFLPQIAQRLHRCTLIRSVHHELTPIHEIGLQLLQTGSVSTLGQPRPHLGAQLVAHRQTQSAVASNALSQTSVPEMAILGGSLQSLGVSIDHGQTAANLADRVSVQMVNHPAATEEQRLAEHTAHAVALLESGTRSVVVNMFQSVYDCLSWDCHADGASLPTTLADYRSRLLPMLDQTVSHLLDSLAMRGLLDSTLVVVTGEMGRTPTLNPWGGRDHWAGCWSMLVAGGGMPQGHVVGRSDAHAAAPTDEPMHARDVFGMLAAQLGLPPATPDDDMATPFPIVR</sequence>
<accession>A0A6C2YMV0</accession>
<gene>
    <name evidence="1" type="ORF">GMBLW1_15650</name>
</gene>